<dbReference type="GO" id="GO:0005737">
    <property type="term" value="C:cytoplasm"/>
    <property type="evidence" value="ECO:0007669"/>
    <property type="project" value="TreeGrafter"/>
</dbReference>
<evidence type="ECO:0000256" key="4">
    <source>
        <dbReference type="ARBA" id="ARBA00022842"/>
    </source>
</evidence>
<evidence type="ECO:0000256" key="2">
    <source>
        <dbReference type="ARBA" id="ARBA00022723"/>
    </source>
</evidence>
<evidence type="ECO:0000256" key="5">
    <source>
        <dbReference type="PIRSR" id="PIRSR000915-1"/>
    </source>
</evidence>
<evidence type="ECO:0000256" key="3">
    <source>
        <dbReference type="ARBA" id="ARBA00022801"/>
    </source>
</evidence>
<feature type="active site" description="Proton donor" evidence="5">
    <location>
        <position position="10"/>
    </location>
</feature>
<dbReference type="SFLD" id="SFLDS00003">
    <property type="entry name" value="Haloacid_Dehalogenase"/>
    <property type="match status" value="1"/>
</dbReference>
<dbReference type="EMBL" id="DTDJ01000029">
    <property type="protein sequence ID" value="HGL17548.1"/>
    <property type="molecule type" value="Genomic_DNA"/>
</dbReference>
<dbReference type="SUPFAM" id="SSF56784">
    <property type="entry name" value="HAD-like"/>
    <property type="match status" value="1"/>
</dbReference>
<feature type="binding site" evidence="7">
    <location>
        <position position="8"/>
    </location>
    <ligand>
        <name>Mg(2+)</name>
        <dbReference type="ChEBI" id="CHEBI:18420"/>
    </ligand>
</feature>
<comment type="caution">
    <text evidence="8">The sequence shown here is derived from an EMBL/GenBank/DDBJ whole genome shotgun (WGS) entry which is preliminary data.</text>
</comment>
<gene>
    <name evidence="8" type="ORF">ENU66_04385</name>
</gene>
<evidence type="ECO:0000256" key="7">
    <source>
        <dbReference type="PIRSR" id="PIRSR000915-3"/>
    </source>
</evidence>
<dbReference type="PANTHER" id="PTHR19288:SF46">
    <property type="entry name" value="HALOACID DEHALOGENASE-LIKE HYDROLASE DOMAIN-CONTAINING PROTEIN 2"/>
    <property type="match status" value="1"/>
</dbReference>
<dbReference type="AlphaFoldDB" id="A0A7V4E4E1"/>
<comment type="cofactor">
    <cofactor evidence="7">
        <name>Mg(2+)</name>
        <dbReference type="ChEBI" id="CHEBI:18420"/>
    </cofactor>
    <text evidence="7">Divalent metal ions. Mg(2+) is the most effective.</text>
</comment>
<dbReference type="GO" id="GO:0046872">
    <property type="term" value="F:metal ion binding"/>
    <property type="evidence" value="ECO:0007669"/>
    <property type="project" value="UniProtKB-KW"/>
</dbReference>
<dbReference type="InterPro" id="IPR036412">
    <property type="entry name" value="HAD-like_sf"/>
</dbReference>
<dbReference type="InterPro" id="IPR006354">
    <property type="entry name" value="HAD-SF_hydro_IIA_hyp1"/>
</dbReference>
<name>A0A7V4E4E1_UNCW3</name>
<dbReference type="InterPro" id="IPR023214">
    <property type="entry name" value="HAD_sf"/>
</dbReference>
<keyword evidence="3 8" id="KW-0378">Hydrolase</keyword>
<dbReference type="PIRSF" id="PIRSF000915">
    <property type="entry name" value="PGP-type_phosphatase"/>
    <property type="match status" value="1"/>
</dbReference>
<feature type="binding site" evidence="7">
    <location>
        <position position="207"/>
    </location>
    <ligand>
        <name>Mg(2+)</name>
        <dbReference type="ChEBI" id="CHEBI:18420"/>
    </ligand>
</feature>
<dbReference type="NCBIfam" id="TIGR01460">
    <property type="entry name" value="HAD-SF-IIA"/>
    <property type="match status" value="1"/>
</dbReference>
<dbReference type="SFLD" id="SFLDG01139">
    <property type="entry name" value="C2.A:_Pyridoxal_Phosphate_Phos"/>
    <property type="match status" value="1"/>
</dbReference>
<feature type="active site" description="Nucleophile" evidence="5">
    <location>
        <position position="8"/>
    </location>
</feature>
<dbReference type="NCBIfam" id="TIGR01457">
    <property type="entry name" value="HAD-SF-IIA-hyp2"/>
    <property type="match status" value="1"/>
</dbReference>
<keyword evidence="4 7" id="KW-0460">Magnesium</keyword>
<sequence>MVKGFLIDLDGTLYLGNQPVRGSREFVDFLKENNIPFLFLTNNSTRTPEQVAEKLEKMGIQAHPSKIYTSANTLADYLREHYKGCHNAYVIGEDGVLRELENLGWRIVKDYKEAEFVIVGLDREVTYEKLKQAVLAIQRGATFIACNRDSSFPTPEGFLPGAGAIVNAITTVVGVEPLVLGKPNEYIIRYAVKRLGVPLENTAIVGDRLDTDIALGKKMGMVTILVLTGVNKNEEEIKEIKPDFVFEDVGELWKNIYRLL</sequence>
<dbReference type="CDD" id="cd07530">
    <property type="entry name" value="HAD_Pase_UmpH-like"/>
    <property type="match status" value="1"/>
</dbReference>
<dbReference type="PANTHER" id="PTHR19288">
    <property type="entry name" value="4-NITROPHENYLPHOSPHATASE-RELATED"/>
    <property type="match status" value="1"/>
</dbReference>
<dbReference type="Pfam" id="PF13242">
    <property type="entry name" value="Hydrolase_like"/>
    <property type="match status" value="1"/>
</dbReference>
<feature type="binding site" evidence="6">
    <location>
        <position position="182"/>
    </location>
    <ligand>
        <name>substrate</name>
    </ligand>
</feature>
<dbReference type="Pfam" id="PF13344">
    <property type="entry name" value="Hydrolase_6"/>
    <property type="match status" value="1"/>
</dbReference>
<dbReference type="InterPro" id="IPR006357">
    <property type="entry name" value="HAD-SF_hydro_IIA"/>
</dbReference>
<dbReference type="Gene3D" id="3.40.50.1000">
    <property type="entry name" value="HAD superfamily/HAD-like"/>
    <property type="match status" value="2"/>
</dbReference>
<protein>
    <submittedName>
        <fullName evidence="8">TIGR01457 family HAD-type hydrolase</fullName>
    </submittedName>
</protein>
<evidence type="ECO:0000256" key="6">
    <source>
        <dbReference type="PIRSR" id="PIRSR000915-2"/>
    </source>
</evidence>
<accession>A0A7V4E4E1</accession>
<dbReference type="GO" id="GO:0016791">
    <property type="term" value="F:phosphatase activity"/>
    <property type="evidence" value="ECO:0007669"/>
    <property type="project" value="TreeGrafter"/>
</dbReference>
<feature type="binding site" evidence="7">
    <location>
        <position position="10"/>
    </location>
    <ligand>
        <name>Mg(2+)</name>
        <dbReference type="ChEBI" id="CHEBI:18420"/>
    </ligand>
</feature>
<keyword evidence="2 7" id="KW-0479">Metal-binding</keyword>
<reference evidence="8" key="1">
    <citation type="journal article" date="2020" name="mSystems">
        <title>Genome- and Community-Level Interaction Insights into Carbon Utilization and Element Cycling Functions of Hydrothermarchaeota in Hydrothermal Sediment.</title>
        <authorList>
            <person name="Zhou Z."/>
            <person name="Liu Y."/>
            <person name="Xu W."/>
            <person name="Pan J."/>
            <person name="Luo Z.H."/>
            <person name="Li M."/>
        </authorList>
    </citation>
    <scope>NUCLEOTIDE SEQUENCE [LARGE SCALE GENOMIC DNA]</scope>
    <source>
        <strain evidence="8">SpSt-69</strain>
    </source>
</reference>
<evidence type="ECO:0000256" key="1">
    <source>
        <dbReference type="ARBA" id="ARBA00006696"/>
    </source>
</evidence>
<organism evidence="8">
    <name type="scientific">candidate division WOR-3 bacterium</name>
    <dbReference type="NCBI Taxonomy" id="2052148"/>
    <lineage>
        <taxon>Bacteria</taxon>
        <taxon>Bacteria division WOR-3</taxon>
    </lineage>
</organism>
<comment type="similarity">
    <text evidence="1">Belongs to the HAD-like hydrolase superfamily. NagD family.</text>
</comment>
<evidence type="ECO:0000313" key="8">
    <source>
        <dbReference type="EMBL" id="HGL17548.1"/>
    </source>
</evidence>
<proteinExistence type="inferred from homology"/>